<evidence type="ECO:0000313" key="4">
    <source>
        <dbReference type="EMBL" id="UZP75127.1"/>
    </source>
</evidence>
<dbReference type="InterPro" id="IPR013857">
    <property type="entry name" value="NADH-UbQ_OxRdtase-assoc_prot30"/>
</dbReference>
<dbReference type="Proteomes" id="UP001317963">
    <property type="component" value="Chromosome"/>
</dbReference>
<evidence type="ECO:0000313" key="5">
    <source>
        <dbReference type="Proteomes" id="UP001317963"/>
    </source>
</evidence>
<keyword evidence="5" id="KW-1185">Reference proteome</keyword>
<proteinExistence type="inferred from homology"/>
<dbReference type="Gene3D" id="2.60.120.430">
    <property type="entry name" value="Galactose-binding lectin"/>
    <property type="match status" value="1"/>
</dbReference>
<accession>A0ABY6Q8Y6</accession>
<feature type="transmembrane region" description="Helical" evidence="2">
    <location>
        <begin position="54"/>
        <end position="75"/>
    </location>
</feature>
<feature type="domain" description="NADH:ubiquinone oxidoreductase intermediate-associated protein 30" evidence="3">
    <location>
        <begin position="91"/>
        <end position="235"/>
    </location>
</feature>
<dbReference type="PANTHER" id="PTHR13194:SF19">
    <property type="entry name" value="NAD(P)-BINDING ROSSMANN-FOLD SUPERFAMILY PROTEIN"/>
    <property type="match status" value="1"/>
</dbReference>
<dbReference type="EMBL" id="CP036501">
    <property type="protein sequence ID" value="UZP75127.1"/>
    <property type="molecule type" value="Genomic_DNA"/>
</dbReference>
<evidence type="ECO:0000259" key="3">
    <source>
        <dbReference type="Pfam" id="PF08547"/>
    </source>
</evidence>
<keyword evidence="2" id="KW-1133">Transmembrane helix</keyword>
<protein>
    <submittedName>
        <fullName evidence="4">CIA30 family protein</fullName>
    </submittedName>
</protein>
<evidence type="ECO:0000256" key="1">
    <source>
        <dbReference type="ARBA" id="ARBA00007884"/>
    </source>
</evidence>
<keyword evidence="2" id="KW-0472">Membrane</keyword>
<dbReference type="InterPro" id="IPR039131">
    <property type="entry name" value="NDUFAF1"/>
</dbReference>
<sequence length="244" mass="26356">MTRGVTLLNELSVRSVSSTSQPAALGLRVVPSDVPPSRTASGRGKLSVELRRRACASLLFWLCACFLTVVLGAGASSARGQTVMLDNFENDRGWRAVNDNVMGGRSLGQVIVRDGRLQFEGSINTQGGGFASIRRTIEVGELLGAKAVSLRLKGDGRQYRLTLRDNKQVRGRSVSYQAGFSTSPKGQWQNVRIELNGLRASLFGRPMAVGEVDLGSVWSIGIIIADGQDGPFALQLDKLEFLFE</sequence>
<name>A0ABY6Q8Y6_9GAMM</name>
<keyword evidence="2" id="KW-0812">Transmembrane</keyword>
<organism evidence="4 5">
    <name type="scientific">Candidatus Paraluminiphilus aquimaris</name>
    <dbReference type="NCBI Taxonomy" id="2518994"/>
    <lineage>
        <taxon>Bacteria</taxon>
        <taxon>Pseudomonadati</taxon>
        <taxon>Pseudomonadota</taxon>
        <taxon>Gammaproteobacteria</taxon>
        <taxon>Cellvibrionales</taxon>
        <taxon>Halieaceae</taxon>
        <taxon>Candidatus Paraluminiphilus</taxon>
    </lineage>
</organism>
<dbReference type="SUPFAM" id="SSF49785">
    <property type="entry name" value="Galactose-binding domain-like"/>
    <property type="match status" value="1"/>
</dbReference>
<reference evidence="4 5" key="1">
    <citation type="submission" date="2019-02" db="EMBL/GenBank/DDBJ databases">
        <title>Halieaceae_genomes.</title>
        <authorList>
            <person name="Li S.-H."/>
        </authorList>
    </citation>
    <scope>NUCLEOTIDE SEQUENCE [LARGE SCALE GENOMIC DNA]</scope>
    <source>
        <strain evidence="4 5">JH123</strain>
    </source>
</reference>
<gene>
    <name evidence="4" type="ORF">E0F26_10420</name>
</gene>
<comment type="similarity">
    <text evidence="1">Belongs to the CIA30 family.</text>
</comment>
<dbReference type="PANTHER" id="PTHR13194">
    <property type="entry name" value="COMPLEX I INTERMEDIATE-ASSOCIATED PROTEIN 30"/>
    <property type="match status" value="1"/>
</dbReference>
<dbReference type="InterPro" id="IPR008979">
    <property type="entry name" value="Galactose-bd-like_sf"/>
</dbReference>
<evidence type="ECO:0000256" key="2">
    <source>
        <dbReference type="SAM" id="Phobius"/>
    </source>
</evidence>
<dbReference type="Pfam" id="PF08547">
    <property type="entry name" value="CIA30"/>
    <property type="match status" value="1"/>
</dbReference>